<evidence type="ECO:0000313" key="8">
    <source>
        <dbReference type="EMBL" id="OAJ35936.1"/>
    </source>
</evidence>
<accession>A0A177W854</accession>
<feature type="domain" description="T-SNARE coiled-coil homology" evidence="6">
    <location>
        <begin position="342"/>
        <end position="404"/>
    </location>
</feature>
<feature type="compositionally biased region" description="Polar residues" evidence="5">
    <location>
        <begin position="289"/>
        <end position="300"/>
    </location>
</feature>
<keyword evidence="3" id="KW-0175">Coiled coil</keyword>
<dbReference type="InterPro" id="IPR000727">
    <property type="entry name" value="T_SNARE_dom"/>
</dbReference>
<dbReference type="PANTHER" id="PTHR12431">
    <property type="entry name" value="SORTING NEXIN 17 AND 27"/>
    <property type="match status" value="1"/>
</dbReference>
<dbReference type="Pfam" id="PF00787">
    <property type="entry name" value="PX"/>
    <property type="match status" value="1"/>
</dbReference>
<dbReference type="OrthoDB" id="428895at2759"/>
<evidence type="ECO:0000313" key="9">
    <source>
        <dbReference type="Proteomes" id="UP000077115"/>
    </source>
</evidence>
<proteinExistence type="predicted"/>
<evidence type="ECO:0000259" key="6">
    <source>
        <dbReference type="PROSITE" id="PS50192"/>
    </source>
</evidence>
<evidence type="ECO:0000256" key="5">
    <source>
        <dbReference type="SAM" id="MobiDB-lite"/>
    </source>
</evidence>
<dbReference type="SMART" id="SM00397">
    <property type="entry name" value="t_SNARE"/>
    <property type="match status" value="1"/>
</dbReference>
<evidence type="ECO:0000256" key="1">
    <source>
        <dbReference type="ARBA" id="ARBA00004116"/>
    </source>
</evidence>
<dbReference type="Proteomes" id="UP000077115">
    <property type="component" value="Unassembled WGS sequence"/>
</dbReference>
<dbReference type="GO" id="GO:0007034">
    <property type="term" value="P:vacuolar transport"/>
    <property type="evidence" value="ECO:0007669"/>
    <property type="project" value="UniProtKB-ARBA"/>
</dbReference>
<dbReference type="GO" id="GO:0006886">
    <property type="term" value="P:intracellular protein transport"/>
    <property type="evidence" value="ECO:0007669"/>
    <property type="project" value="TreeGrafter"/>
</dbReference>
<gene>
    <name evidence="8" type="ORF">BDEG_20161</name>
</gene>
<dbReference type="PROSITE" id="PS50192">
    <property type="entry name" value="T_SNARE"/>
    <property type="match status" value="1"/>
</dbReference>
<evidence type="ECO:0000256" key="3">
    <source>
        <dbReference type="ARBA" id="ARBA00023054"/>
    </source>
</evidence>
<dbReference type="SMART" id="SM00312">
    <property type="entry name" value="PX"/>
    <property type="match status" value="1"/>
</dbReference>
<dbReference type="VEuPathDB" id="FungiDB:BDEG_20161"/>
<evidence type="ECO:0000259" key="7">
    <source>
        <dbReference type="PROSITE" id="PS50195"/>
    </source>
</evidence>
<dbReference type="AlphaFoldDB" id="A0A177W854"/>
<dbReference type="GO" id="GO:0032456">
    <property type="term" value="P:endocytic recycling"/>
    <property type="evidence" value="ECO:0007669"/>
    <property type="project" value="TreeGrafter"/>
</dbReference>
<dbReference type="SUPFAM" id="SSF58038">
    <property type="entry name" value="SNARE fusion complex"/>
    <property type="match status" value="1"/>
</dbReference>
<dbReference type="GO" id="GO:0005769">
    <property type="term" value="C:early endosome"/>
    <property type="evidence" value="ECO:0007669"/>
    <property type="project" value="TreeGrafter"/>
</dbReference>
<dbReference type="FunFam" id="1.20.5.110:FF:000058">
    <property type="entry name" value="VAM7p Vacuolar SNARE protein"/>
    <property type="match status" value="1"/>
</dbReference>
<dbReference type="GO" id="GO:0035091">
    <property type="term" value="F:phosphatidylinositol binding"/>
    <property type="evidence" value="ECO:0007669"/>
    <property type="project" value="InterPro"/>
</dbReference>
<feature type="region of interest" description="Disordered" evidence="5">
    <location>
        <begin position="274"/>
        <end position="300"/>
    </location>
</feature>
<dbReference type="InterPro" id="IPR001683">
    <property type="entry name" value="PX_dom"/>
</dbReference>
<feature type="domain" description="PX" evidence="7">
    <location>
        <begin position="21"/>
        <end position="144"/>
    </location>
</feature>
<sequence>MFSHPPSTTSSNLAHGNRVAEPINSLCIPLTEERDSPSKHTVYKLVMKGQVREWSVWRRYSEFDALNRQLLALFPDPPSLSAQLPNKSLSLFSNSLIGFATDPAKVEARRIALEAYLQAILYAKDTRWRRSDIWMDFLNIPGSLRASDAKKSKEDATGHVLVDSDNWIHNFHDLQLLVTDIRTEINARTRSAETYDASTVQSKNVQLRKSTSLATDRLNALESALKISSDTVNSGSRPVGMTAAYATKGEIRRRQDLLANLKEDIAQVTRAALTTPTMQPRSAKESSDRQNLFGTTSANHSPFSRIATSVKTMRKFGVANVQPQETDETRSLDNSGILQLQRDTMHQQDAELDSLAFVVQRQREIGLTIGKELDSQNQLLDEVNTSVNRVETNLKTSDKKLGRILGKK</sequence>
<evidence type="ECO:0008006" key="10">
    <source>
        <dbReference type="Google" id="ProtNLM"/>
    </source>
</evidence>
<dbReference type="GO" id="GO:0000329">
    <property type="term" value="C:fungal-type vacuole membrane"/>
    <property type="evidence" value="ECO:0007669"/>
    <property type="project" value="UniProtKB-ARBA"/>
</dbReference>
<organism evidence="8 9">
    <name type="scientific">Batrachochytrium dendrobatidis (strain JEL423)</name>
    <dbReference type="NCBI Taxonomy" id="403673"/>
    <lineage>
        <taxon>Eukaryota</taxon>
        <taxon>Fungi</taxon>
        <taxon>Fungi incertae sedis</taxon>
        <taxon>Chytridiomycota</taxon>
        <taxon>Chytridiomycota incertae sedis</taxon>
        <taxon>Chytridiomycetes</taxon>
        <taxon>Rhizophydiales</taxon>
        <taxon>Rhizophydiales incertae sedis</taxon>
        <taxon>Batrachochytrium</taxon>
    </lineage>
</organism>
<dbReference type="PANTHER" id="PTHR12431:SF14">
    <property type="entry name" value="LD15323P"/>
    <property type="match status" value="1"/>
</dbReference>
<evidence type="ECO:0000256" key="2">
    <source>
        <dbReference type="ARBA" id="ARBA00022554"/>
    </source>
</evidence>
<dbReference type="STRING" id="403673.A0A177W854"/>
<dbReference type="PROSITE" id="PS50195">
    <property type="entry name" value="PX"/>
    <property type="match status" value="1"/>
</dbReference>
<dbReference type="InterPro" id="IPR036871">
    <property type="entry name" value="PX_dom_sf"/>
</dbReference>
<comment type="subcellular location">
    <subcellularLocation>
        <location evidence="1">Vacuole</location>
    </subcellularLocation>
</comment>
<reference evidence="8 9" key="2">
    <citation type="submission" date="2016-05" db="EMBL/GenBank/DDBJ databases">
        <title>Lineage-specific infection strategies underlie the spectrum of fungal disease in amphibians.</title>
        <authorList>
            <person name="Cuomo C.A."/>
            <person name="Farrer R.A."/>
            <person name="James T."/>
            <person name="Longcore J."/>
            <person name="Birren B."/>
        </authorList>
    </citation>
    <scope>NUCLEOTIDE SEQUENCE [LARGE SCALE GENOMIC DNA]</scope>
    <source>
        <strain evidence="8 9">JEL423</strain>
    </source>
</reference>
<dbReference type="eggNOG" id="ENOG502RXJQ">
    <property type="taxonomic scope" value="Eukaryota"/>
</dbReference>
<reference evidence="8 9" key="1">
    <citation type="submission" date="2006-10" db="EMBL/GenBank/DDBJ databases">
        <title>The Genome Sequence of Batrachochytrium dendrobatidis JEL423.</title>
        <authorList>
            <consortium name="The Broad Institute Genome Sequencing Platform"/>
            <person name="Birren B."/>
            <person name="Lander E."/>
            <person name="Galagan J."/>
            <person name="Cuomo C."/>
            <person name="Devon K."/>
            <person name="Jaffe D."/>
            <person name="Butler J."/>
            <person name="Alvarez P."/>
            <person name="Gnerre S."/>
            <person name="Grabherr M."/>
            <person name="Kleber M."/>
            <person name="Mauceli E."/>
            <person name="Brockman W."/>
            <person name="Young S."/>
            <person name="LaButti K."/>
            <person name="Sykes S."/>
            <person name="DeCaprio D."/>
            <person name="Crawford M."/>
            <person name="Koehrsen M."/>
            <person name="Engels R."/>
            <person name="Montgomery P."/>
            <person name="Pearson M."/>
            <person name="Howarth C."/>
            <person name="Larson L."/>
            <person name="White J."/>
            <person name="O'Leary S."/>
            <person name="Kodira C."/>
            <person name="Zeng Q."/>
            <person name="Yandava C."/>
            <person name="Alvarado L."/>
            <person name="Longcore J."/>
            <person name="James T."/>
        </authorList>
    </citation>
    <scope>NUCLEOTIDE SEQUENCE [LARGE SCALE GENOMIC DNA]</scope>
    <source>
        <strain evidence="8 9">JEL423</strain>
    </source>
</reference>
<dbReference type="CDD" id="cd15858">
    <property type="entry name" value="SNARE_VAM7"/>
    <property type="match status" value="1"/>
</dbReference>
<dbReference type="EMBL" id="DS022300">
    <property type="protein sequence ID" value="OAJ35936.1"/>
    <property type="molecule type" value="Genomic_DNA"/>
</dbReference>
<dbReference type="SUPFAM" id="SSF64268">
    <property type="entry name" value="PX domain"/>
    <property type="match status" value="1"/>
</dbReference>
<comment type="function">
    <text evidence="4">Essential for proper morphogenesis of the vacuole. May exist as structural reinforcement on the surface of the vacuolar membrane and be required for maintenance against rupture by osmotic pressure.</text>
</comment>
<dbReference type="GO" id="GO:0097576">
    <property type="term" value="P:vacuole fusion"/>
    <property type="evidence" value="ECO:0007669"/>
    <property type="project" value="UniProtKB-ARBA"/>
</dbReference>
<protein>
    <recommendedName>
        <fullName evidence="10">PX domain-containing protein</fullName>
    </recommendedName>
</protein>
<keyword evidence="2" id="KW-0926">Vacuole</keyword>
<evidence type="ECO:0000256" key="4">
    <source>
        <dbReference type="ARBA" id="ARBA00054927"/>
    </source>
</evidence>
<dbReference type="Gene3D" id="1.20.5.110">
    <property type="match status" value="1"/>
</dbReference>
<dbReference type="Gene3D" id="3.30.1520.10">
    <property type="entry name" value="Phox-like domain"/>
    <property type="match status" value="1"/>
</dbReference>
<name>A0A177W854_BATDL</name>